<name>A0A103Y7A1_CYNCS</name>
<evidence type="ECO:0000256" key="1">
    <source>
        <dbReference type="SAM" id="SignalP"/>
    </source>
</evidence>
<dbReference type="Proteomes" id="UP000243975">
    <property type="component" value="Unassembled WGS sequence"/>
</dbReference>
<accession>A0A103Y7A1</accession>
<comment type="caution">
    <text evidence="2">The sequence shown here is derived from an EMBL/GenBank/DDBJ whole genome shotgun (WGS) entry which is preliminary data.</text>
</comment>
<evidence type="ECO:0000313" key="3">
    <source>
        <dbReference type="Proteomes" id="UP000243975"/>
    </source>
</evidence>
<dbReference type="EMBL" id="LEKV01002327">
    <property type="protein sequence ID" value="KVI03830.1"/>
    <property type="molecule type" value="Genomic_DNA"/>
</dbReference>
<keyword evidence="3" id="KW-1185">Reference proteome</keyword>
<evidence type="ECO:0000313" key="2">
    <source>
        <dbReference type="EMBL" id="KVI03830.1"/>
    </source>
</evidence>
<sequence>MAVSPFSTILLSFSLTFFFFFTFTISAPSSSSSSPDKSETFNPRKNGEFVVEFMEYICSSLSMARIEMGFHKWISINVYGYIFSTMVESLSL</sequence>
<gene>
    <name evidence="2" type="ORF">Ccrd_017864</name>
</gene>
<feature type="chain" id="PRO_5007119467" evidence="1">
    <location>
        <begin position="27"/>
        <end position="92"/>
    </location>
</feature>
<dbReference type="AlphaFoldDB" id="A0A103Y7A1"/>
<organism evidence="2 3">
    <name type="scientific">Cynara cardunculus var. scolymus</name>
    <name type="common">Globe artichoke</name>
    <name type="synonym">Cynara scolymus</name>
    <dbReference type="NCBI Taxonomy" id="59895"/>
    <lineage>
        <taxon>Eukaryota</taxon>
        <taxon>Viridiplantae</taxon>
        <taxon>Streptophyta</taxon>
        <taxon>Embryophyta</taxon>
        <taxon>Tracheophyta</taxon>
        <taxon>Spermatophyta</taxon>
        <taxon>Magnoliopsida</taxon>
        <taxon>eudicotyledons</taxon>
        <taxon>Gunneridae</taxon>
        <taxon>Pentapetalae</taxon>
        <taxon>asterids</taxon>
        <taxon>campanulids</taxon>
        <taxon>Asterales</taxon>
        <taxon>Asteraceae</taxon>
        <taxon>Carduoideae</taxon>
        <taxon>Cardueae</taxon>
        <taxon>Carduinae</taxon>
        <taxon>Cynara</taxon>
    </lineage>
</organism>
<dbReference type="Gramene" id="KVI03830">
    <property type="protein sequence ID" value="KVI03830"/>
    <property type="gene ID" value="Ccrd_017864"/>
</dbReference>
<reference evidence="2 3" key="1">
    <citation type="journal article" date="2016" name="Sci. Rep.">
        <title>The genome sequence of the outbreeding globe artichoke constructed de novo incorporating a phase-aware low-pass sequencing strategy of F1 progeny.</title>
        <authorList>
            <person name="Scaglione D."/>
            <person name="Reyes-Chin-Wo S."/>
            <person name="Acquadro A."/>
            <person name="Froenicke L."/>
            <person name="Portis E."/>
            <person name="Beitel C."/>
            <person name="Tirone M."/>
            <person name="Mauro R."/>
            <person name="Lo Monaco A."/>
            <person name="Mauromicale G."/>
            <person name="Faccioli P."/>
            <person name="Cattivelli L."/>
            <person name="Rieseberg L."/>
            <person name="Michelmore R."/>
            <person name="Lanteri S."/>
        </authorList>
    </citation>
    <scope>NUCLEOTIDE SEQUENCE [LARGE SCALE GENOMIC DNA]</scope>
    <source>
        <strain evidence="2">2C</strain>
    </source>
</reference>
<keyword evidence="1" id="KW-0732">Signal</keyword>
<feature type="signal peptide" evidence="1">
    <location>
        <begin position="1"/>
        <end position="26"/>
    </location>
</feature>
<protein>
    <submittedName>
        <fullName evidence="2">Uncharacterized protein</fullName>
    </submittedName>
</protein>
<proteinExistence type="predicted"/>